<dbReference type="FunFam" id="3.20.20.80:FF:000050">
    <property type="entry name" value="Beta-mannosidase B"/>
    <property type="match status" value="1"/>
</dbReference>
<feature type="non-terminal residue" evidence="9">
    <location>
        <position position="1"/>
    </location>
</feature>
<dbReference type="GO" id="GO:0006516">
    <property type="term" value="P:glycoprotein catabolic process"/>
    <property type="evidence" value="ECO:0007669"/>
    <property type="project" value="TreeGrafter"/>
</dbReference>
<dbReference type="InterPro" id="IPR050887">
    <property type="entry name" value="Beta-mannosidase_GH2"/>
</dbReference>
<dbReference type="EC" id="3.2.1.25" evidence="2"/>
<evidence type="ECO:0000256" key="1">
    <source>
        <dbReference type="ARBA" id="ARBA00000829"/>
    </source>
</evidence>
<dbReference type="InterPro" id="IPR013783">
    <property type="entry name" value="Ig-like_fold"/>
</dbReference>
<feature type="domain" description="Beta-mannosidase-like galactose-binding" evidence="8">
    <location>
        <begin position="37"/>
        <end position="211"/>
    </location>
</feature>
<accession>A0A1D1ZTY1</accession>
<sequence length="1083" mass="113725">LLGMVSRHFVSITALLACGLVPALALQTWSLGDSATWSLNNSAGSANISDVPVTLPSCALGSLLEDGRLAGDPLYRYNELDYRWVADDTWTWTASFPSPQPAENATHWLLTIGAVDGVGQVALNGKVLAFPRNSHRPVEADVSGLLAEDGNNTLTVTIESAAAVAAAAAAVYPYQVPAVRQVGGLPHYNFIRKAASDFGWDWGPAFAPACILGDVTLTAYSGPYLTGLALAQEEQSNGSFLITATAFFQAPPGEHGGLLILDMGNQTLSGAWSAEQEVLLSCGGAEESAAVGASASSGPACAAAAALPASCSAVISLTVDPPFQRWWPWELGSPTLYDLEVRFEPEGAGDALSSLTRAVGLRSVELVTEALVEGGRAVGETFFLRVNGVPMFARGANVIPDDVLESAVTPARLARQVADARAVGMNMLRVWGGGRYAGDAFYAAADEAGLLVWQEVMAACAAYPRDAPFLEEVALEVRHQFTRLSAHPSVVLWGGNNEVEASFGWSPVTRAAPQLFAVDFAALFVDVVRPVLQELDPGVVYVDTSPSNGLLSSNPYVKRWGDVSDPAYGDVHFYDYTSDAFDPATYPPAKFVSEFGFMSFPSFSVYQTVTELGDWDLSSAMTDFRLRHAGGVQELQRQMGRHFLHASGETPPVSAFDGPVGASDGPTVTIGGPDVIVAGPNTTNSSESPVALQYKAFTHLSQVQQALAYETAAGVWRRGRDDPATRTMGMLYWQLNDIWQGPSWSSINHGGQWKLLHHAARRFFAPVYLSAWRDGDTLRASLVNDLPLDVRGLLSVDAVLYAARSEADVVTLLPPTATHAAALTAAPAWSGGLASLADAVTRQAQPTQLTYTSDYVLRLRFCPTAVQAAVGLPNPFEVETAGDGAGGNDTQVAAASSAGLTGSSANESCMSSIAGLGAAPGSAACAAASSALVCGEALFHPTEFVDASLWGPPPVLSARALPGAQTGDSGALVLEISSDVVALWVAVEPPPGLAGNFNASGFMLLPWQPQVVVFTPDPVEEGATGAAPMTAEELASKVTLRSLQQSMQEYEAGNPSSSALGLLNGVSLRLSVLGLTIFILTML</sequence>
<evidence type="ECO:0000256" key="4">
    <source>
        <dbReference type="ARBA" id="ARBA00023180"/>
    </source>
</evidence>
<dbReference type="SUPFAM" id="SSF51445">
    <property type="entry name" value="(Trans)glycosidases"/>
    <property type="match status" value="1"/>
</dbReference>
<keyword evidence="3" id="KW-0378">Hydrolase</keyword>
<evidence type="ECO:0000259" key="7">
    <source>
        <dbReference type="Pfam" id="PF17753"/>
    </source>
</evidence>
<comment type="catalytic activity">
    <reaction evidence="1">
        <text>Hydrolysis of terminal, non-reducing beta-D-mannose residues in beta-D-mannosides.</text>
        <dbReference type="EC" id="3.2.1.25"/>
    </reaction>
</comment>
<dbReference type="Pfam" id="PF22666">
    <property type="entry name" value="Glyco_hydro_2_N2"/>
    <property type="match status" value="1"/>
</dbReference>
<dbReference type="EMBL" id="GDKF01008489">
    <property type="protein sequence ID" value="JAT70133.1"/>
    <property type="molecule type" value="Transcribed_RNA"/>
</dbReference>
<dbReference type="InterPro" id="IPR041625">
    <property type="entry name" value="Beta-mannosidase_Ig"/>
</dbReference>
<dbReference type="Gene3D" id="2.60.40.10">
    <property type="entry name" value="Immunoglobulins"/>
    <property type="match status" value="1"/>
</dbReference>
<evidence type="ECO:0000313" key="9">
    <source>
        <dbReference type="EMBL" id="JAT70133.1"/>
    </source>
</evidence>
<name>A0A1D1ZTY1_AUXPR</name>
<dbReference type="InterPro" id="IPR017853">
    <property type="entry name" value="GH"/>
</dbReference>
<proteinExistence type="predicted"/>
<dbReference type="SUPFAM" id="SSF49303">
    <property type="entry name" value="beta-Galactosidase/glucuronidase domain"/>
    <property type="match status" value="1"/>
</dbReference>
<dbReference type="InterPro" id="IPR054593">
    <property type="entry name" value="Beta-mannosidase-like_N2"/>
</dbReference>
<keyword evidence="4" id="KW-0325">Glycoprotein</keyword>
<dbReference type="Pfam" id="PF17753">
    <property type="entry name" value="Ig_mannosidase"/>
    <property type="match status" value="1"/>
</dbReference>
<reference evidence="9" key="1">
    <citation type="submission" date="2015-08" db="EMBL/GenBank/DDBJ databases">
        <authorList>
            <person name="Babu N.S."/>
            <person name="Beckwith C.J."/>
            <person name="Beseler K.G."/>
            <person name="Brison A."/>
            <person name="Carone J.V."/>
            <person name="Caskin T.P."/>
            <person name="Diamond M."/>
            <person name="Durham M.E."/>
            <person name="Foxe J.M."/>
            <person name="Go M."/>
            <person name="Henderson B.A."/>
            <person name="Jones I.B."/>
            <person name="McGettigan J.A."/>
            <person name="Micheletti S.J."/>
            <person name="Nasrallah M.E."/>
            <person name="Ortiz D."/>
            <person name="Piller C.R."/>
            <person name="Privatt S.R."/>
            <person name="Schneider S.L."/>
            <person name="Sharp S."/>
            <person name="Smith T.C."/>
            <person name="Stanton J.D."/>
            <person name="Ullery H.E."/>
            <person name="Wilson R.J."/>
            <person name="Serrano M.G."/>
            <person name="Buck G."/>
            <person name="Lee V."/>
            <person name="Wang Y."/>
            <person name="Carvalho R."/>
            <person name="Voegtly L."/>
            <person name="Shi R."/>
            <person name="Duckworth R."/>
            <person name="Johnson A."/>
            <person name="Loviza R."/>
            <person name="Walstead R."/>
            <person name="Shah Z."/>
            <person name="Kiflezghi M."/>
            <person name="Wade K."/>
            <person name="Ball S.L."/>
            <person name="Bradley K.W."/>
            <person name="Asai D.J."/>
            <person name="Bowman C.A."/>
            <person name="Russell D.A."/>
            <person name="Pope W.H."/>
            <person name="Jacobs-Sera D."/>
            <person name="Hendrix R.W."/>
            <person name="Hatfull G.F."/>
        </authorList>
    </citation>
    <scope>NUCLEOTIDE SEQUENCE</scope>
</reference>
<gene>
    <name evidence="9" type="ORF">g.4001</name>
</gene>
<dbReference type="GO" id="GO:0004567">
    <property type="term" value="F:beta-mannosidase activity"/>
    <property type="evidence" value="ECO:0007669"/>
    <property type="project" value="UniProtKB-EC"/>
</dbReference>
<organism evidence="9">
    <name type="scientific">Auxenochlorella protothecoides</name>
    <name type="common">Green microalga</name>
    <name type="synonym">Chlorella protothecoides</name>
    <dbReference type="NCBI Taxonomy" id="3075"/>
    <lineage>
        <taxon>Eukaryota</taxon>
        <taxon>Viridiplantae</taxon>
        <taxon>Chlorophyta</taxon>
        <taxon>core chlorophytes</taxon>
        <taxon>Trebouxiophyceae</taxon>
        <taxon>Chlorellales</taxon>
        <taxon>Chlorellaceae</taxon>
        <taxon>Auxenochlorella</taxon>
    </lineage>
</organism>
<dbReference type="InterPro" id="IPR008979">
    <property type="entry name" value="Galactose-bd-like_sf"/>
</dbReference>
<evidence type="ECO:0000256" key="6">
    <source>
        <dbReference type="SAM" id="SignalP"/>
    </source>
</evidence>
<evidence type="ECO:0000256" key="3">
    <source>
        <dbReference type="ARBA" id="ARBA00022801"/>
    </source>
</evidence>
<dbReference type="PANTHER" id="PTHR43730:SF1">
    <property type="entry name" value="BETA-MANNOSIDASE"/>
    <property type="match status" value="1"/>
</dbReference>
<dbReference type="AlphaFoldDB" id="A0A1D1ZTY1"/>
<evidence type="ECO:0000256" key="5">
    <source>
        <dbReference type="ARBA" id="ARBA00023295"/>
    </source>
</evidence>
<evidence type="ECO:0000259" key="8">
    <source>
        <dbReference type="Pfam" id="PF22666"/>
    </source>
</evidence>
<dbReference type="PANTHER" id="PTHR43730">
    <property type="entry name" value="BETA-MANNOSIDASE"/>
    <property type="match status" value="1"/>
</dbReference>
<dbReference type="Gene3D" id="3.20.20.80">
    <property type="entry name" value="Glycosidases"/>
    <property type="match status" value="1"/>
</dbReference>
<feature type="signal peptide" evidence="6">
    <location>
        <begin position="1"/>
        <end position="25"/>
    </location>
</feature>
<evidence type="ECO:0000256" key="2">
    <source>
        <dbReference type="ARBA" id="ARBA00012754"/>
    </source>
</evidence>
<feature type="chain" id="PRO_5008901226" description="beta-mannosidase" evidence="6">
    <location>
        <begin position="26"/>
        <end position="1083"/>
    </location>
</feature>
<feature type="domain" description="Beta-mannosidase Ig-fold" evidence="7">
    <location>
        <begin position="968"/>
        <end position="1045"/>
    </location>
</feature>
<dbReference type="Gene3D" id="2.60.120.260">
    <property type="entry name" value="Galactose-binding domain-like"/>
    <property type="match status" value="1"/>
</dbReference>
<keyword evidence="6" id="KW-0732">Signal</keyword>
<keyword evidence="5" id="KW-0326">Glycosidase</keyword>
<dbReference type="InterPro" id="IPR036156">
    <property type="entry name" value="Beta-gal/glucu_dom_sf"/>
</dbReference>
<dbReference type="SUPFAM" id="SSF49785">
    <property type="entry name" value="Galactose-binding domain-like"/>
    <property type="match status" value="1"/>
</dbReference>
<protein>
    <recommendedName>
        <fullName evidence="2">beta-mannosidase</fullName>
        <ecNumber evidence="2">3.2.1.25</ecNumber>
    </recommendedName>
</protein>